<dbReference type="SFLD" id="SFLDG01123">
    <property type="entry name" value="methyltransferase_(Class_B)"/>
    <property type="match status" value="1"/>
</dbReference>
<sequence length="505" mass="56641">MSVRRPKVLLVTSPYHSGVVEAAGVWLPLSFVYVGGAARAAGAEVRIYDAMSLFASHQDIANVIAEFQPDIVGTTAITATEPDARVICATAKRWNPAVKTVVGNVHATFCWDQILRDDPNVDFVVRGEGERTMEELVQAVAAGEGYDRIRGLAWRKDGVPVSNEPRPFEPDLDVLTPAWDLVDWPLYYYRPRPEGRLAIANSARGCGQRCSFCSQQKFWARTWRGRDPLKFVTELEMLRDTYGVRVTMLSDETPTSSGVRWEKILDLMIERGTGMEILMETRVDDILRDEAILPKYVKGGVSHVYVGVESTSQSTLDLYQKDIKVNESKKAIELINAHGMVSETSFVLGTPEETAASIRKTVELAKWYAPDMAFFLALTPWPYADISPQLDSRVATRDYRRYNLVEPVMKPDNMTMEEMQSELHRATGHFFHDKFKNLDKLSPGKRSFMVKVLKLLIENSYLGHEMHRMASGAQMPESVKAMLAEIQSADISGGRPNDAARRKAS</sequence>
<dbReference type="RefSeq" id="WP_248357325.1">
    <property type="nucleotide sequence ID" value="NZ_AP025591.1"/>
</dbReference>
<comment type="cofactor">
    <cofactor evidence="1">
        <name>[4Fe-4S] cluster</name>
        <dbReference type="ChEBI" id="CHEBI:49883"/>
    </cofactor>
</comment>
<dbReference type="Proteomes" id="UP001162891">
    <property type="component" value="Chromosome"/>
</dbReference>
<protein>
    <submittedName>
        <fullName evidence="8">Magnesium-protoporphyrin IX monomethyl ester cyclase</fullName>
    </submittedName>
</protein>
<dbReference type="InterPro" id="IPR051198">
    <property type="entry name" value="BchE-like"/>
</dbReference>
<dbReference type="SFLD" id="SFLDS00029">
    <property type="entry name" value="Radical_SAM"/>
    <property type="match status" value="1"/>
</dbReference>
<organism evidence="8 9">
    <name type="scientific">Anaeromyxobacter oryzae</name>
    <dbReference type="NCBI Taxonomy" id="2918170"/>
    <lineage>
        <taxon>Bacteria</taxon>
        <taxon>Pseudomonadati</taxon>
        <taxon>Myxococcota</taxon>
        <taxon>Myxococcia</taxon>
        <taxon>Myxococcales</taxon>
        <taxon>Cystobacterineae</taxon>
        <taxon>Anaeromyxobacteraceae</taxon>
        <taxon>Anaeromyxobacter</taxon>
    </lineage>
</organism>
<dbReference type="PANTHER" id="PTHR43409:SF13">
    <property type="entry name" value="ANAEROBIC MAGNESIUM-PROTOPORPHYRIN IX MONOMETHYL ESTER CYCLASE"/>
    <property type="match status" value="1"/>
</dbReference>
<keyword evidence="3" id="KW-0479">Metal-binding</keyword>
<dbReference type="PROSITE" id="PS51918">
    <property type="entry name" value="RADICAL_SAM"/>
    <property type="match status" value="1"/>
</dbReference>
<dbReference type="SMART" id="SM00729">
    <property type="entry name" value="Elp3"/>
    <property type="match status" value="1"/>
</dbReference>
<keyword evidence="9" id="KW-1185">Reference proteome</keyword>
<keyword evidence="5" id="KW-0411">Iron-sulfur</keyword>
<dbReference type="InterPro" id="IPR023404">
    <property type="entry name" value="rSAM_horseshoe"/>
</dbReference>
<evidence type="ECO:0000256" key="1">
    <source>
        <dbReference type="ARBA" id="ARBA00001966"/>
    </source>
</evidence>
<evidence type="ECO:0000256" key="3">
    <source>
        <dbReference type="ARBA" id="ARBA00022723"/>
    </source>
</evidence>
<keyword evidence="2" id="KW-0949">S-adenosyl-L-methionine</keyword>
<evidence type="ECO:0000256" key="5">
    <source>
        <dbReference type="ARBA" id="ARBA00023014"/>
    </source>
</evidence>
<dbReference type="Pfam" id="PF02310">
    <property type="entry name" value="B12-binding"/>
    <property type="match status" value="1"/>
</dbReference>
<feature type="domain" description="B12-binding" evidence="6">
    <location>
        <begin position="14"/>
        <end position="147"/>
    </location>
</feature>
<dbReference type="SFLD" id="SFLDG01082">
    <property type="entry name" value="B12-binding_domain_containing"/>
    <property type="match status" value="1"/>
</dbReference>
<dbReference type="Pfam" id="PF04055">
    <property type="entry name" value="Radical_SAM"/>
    <property type="match status" value="1"/>
</dbReference>
<feature type="domain" description="Radical SAM core" evidence="7">
    <location>
        <begin position="192"/>
        <end position="412"/>
    </location>
</feature>
<name>A0ABN6N2V3_9BACT</name>
<evidence type="ECO:0000259" key="6">
    <source>
        <dbReference type="PROSITE" id="PS51332"/>
    </source>
</evidence>
<evidence type="ECO:0000256" key="2">
    <source>
        <dbReference type="ARBA" id="ARBA00022691"/>
    </source>
</evidence>
<accession>A0ABN6N2V3</accession>
<proteinExistence type="predicted"/>
<dbReference type="CDD" id="cd02068">
    <property type="entry name" value="radical_SAM_B12_BD"/>
    <property type="match status" value="1"/>
</dbReference>
<evidence type="ECO:0000313" key="9">
    <source>
        <dbReference type="Proteomes" id="UP001162891"/>
    </source>
</evidence>
<dbReference type="CDD" id="cd01335">
    <property type="entry name" value="Radical_SAM"/>
    <property type="match status" value="1"/>
</dbReference>
<dbReference type="SUPFAM" id="SSF52242">
    <property type="entry name" value="Cobalamin (vitamin B12)-binding domain"/>
    <property type="match status" value="1"/>
</dbReference>
<dbReference type="InterPro" id="IPR006638">
    <property type="entry name" value="Elp3/MiaA/NifB-like_rSAM"/>
</dbReference>
<dbReference type="InterPro" id="IPR006158">
    <property type="entry name" value="Cobalamin-bd"/>
</dbReference>
<evidence type="ECO:0000259" key="7">
    <source>
        <dbReference type="PROSITE" id="PS51918"/>
    </source>
</evidence>
<evidence type="ECO:0000313" key="8">
    <source>
        <dbReference type="EMBL" id="BDG06850.1"/>
    </source>
</evidence>
<dbReference type="PANTHER" id="PTHR43409">
    <property type="entry name" value="ANAEROBIC MAGNESIUM-PROTOPORPHYRIN IX MONOMETHYL ESTER CYCLASE-RELATED"/>
    <property type="match status" value="1"/>
</dbReference>
<reference evidence="9" key="1">
    <citation type="journal article" date="2022" name="Int. J. Syst. Evol. Microbiol.">
        <title>Anaeromyxobacter oryzae sp. nov., Anaeromyxobacter diazotrophicus sp. nov. and Anaeromyxobacter paludicola sp. nov., isolated from paddy soils.</title>
        <authorList>
            <person name="Itoh H."/>
            <person name="Xu Z."/>
            <person name="Mise K."/>
            <person name="Masuda Y."/>
            <person name="Ushijima N."/>
            <person name="Hayakawa C."/>
            <person name="Shiratori Y."/>
            <person name="Senoo K."/>
        </authorList>
    </citation>
    <scope>NUCLEOTIDE SEQUENCE [LARGE SCALE GENOMIC DNA]</scope>
    <source>
        <strain evidence="9">Red232</strain>
    </source>
</reference>
<dbReference type="Gene3D" id="3.40.50.280">
    <property type="entry name" value="Cobalamin-binding domain"/>
    <property type="match status" value="1"/>
</dbReference>
<keyword evidence="4" id="KW-0408">Iron</keyword>
<dbReference type="Gene3D" id="3.80.30.20">
    <property type="entry name" value="tm_1862 like domain"/>
    <property type="match status" value="1"/>
</dbReference>
<dbReference type="InterPro" id="IPR036724">
    <property type="entry name" value="Cobalamin-bd_sf"/>
</dbReference>
<dbReference type="InterPro" id="IPR034466">
    <property type="entry name" value="Methyltransferase_Class_B"/>
</dbReference>
<evidence type="ECO:0000256" key="4">
    <source>
        <dbReference type="ARBA" id="ARBA00023004"/>
    </source>
</evidence>
<dbReference type="PROSITE" id="PS51332">
    <property type="entry name" value="B12_BINDING"/>
    <property type="match status" value="1"/>
</dbReference>
<dbReference type="SUPFAM" id="SSF102114">
    <property type="entry name" value="Radical SAM enzymes"/>
    <property type="match status" value="1"/>
</dbReference>
<gene>
    <name evidence="8" type="ORF">AMOR_58460</name>
</gene>
<dbReference type="InterPro" id="IPR058240">
    <property type="entry name" value="rSAM_sf"/>
</dbReference>
<dbReference type="EMBL" id="AP025591">
    <property type="protein sequence ID" value="BDG06850.1"/>
    <property type="molecule type" value="Genomic_DNA"/>
</dbReference>
<dbReference type="InterPro" id="IPR007197">
    <property type="entry name" value="rSAM"/>
</dbReference>